<comment type="caution">
    <text evidence="2">The sequence shown here is derived from an EMBL/GenBank/DDBJ whole genome shotgun (WGS) entry which is preliminary data.</text>
</comment>
<organism evidence="2 3">
    <name type="scientific">Lunasporangiospora selenospora</name>
    <dbReference type="NCBI Taxonomy" id="979761"/>
    <lineage>
        <taxon>Eukaryota</taxon>
        <taxon>Fungi</taxon>
        <taxon>Fungi incertae sedis</taxon>
        <taxon>Mucoromycota</taxon>
        <taxon>Mortierellomycotina</taxon>
        <taxon>Mortierellomycetes</taxon>
        <taxon>Mortierellales</taxon>
        <taxon>Mortierellaceae</taxon>
        <taxon>Lunasporangiospora</taxon>
    </lineage>
</organism>
<dbReference type="AlphaFoldDB" id="A0A9P6FTL6"/>
<name>A0A9P6FTL6_9FUNG</name>
<evidence type="ECO:0000313" key="2">
    <source>
        <dbReference type="EMBL" id="KAF9581452.1"/>
    </source>
</evidence>
<sequence length="101" mass="10407">MMTGRIGGVASHLRDGPSGNSGAGASPGAGGSGGGIPDPSATIVPLSENGAGIQRISPDQEMHTARVEATQEIRQLREQQTQDALTNRVKQLSMASGREKR</sequence>
<dbReference type="Proteomes" id="UP000780801">
    <property type="component" value="Unassembled WGS sequence"/>
</dbReference>
<dbReference type="OrthoDB" id="440781at2759"/>
<reference evidence="2" key="1">
    <citation type="journal article" date="2020" name="Fungal Divers.">
        <title>Resolving the Mortierellaceae phylogeny through synthesis of multi-gene phylogenetics and phylogenomics.</title>
        <authorList>
            <person name="Vandepol N."/>
            <person name="Liber J."/>
            <person name="Desiro A."/>
            <person name="Na H."/>
            <person name="Kennedy M."/>
            <person name="Barry K."/>
            <person name="Grigoriev I.V."/>
            <person name="Miller A.N."/>
            <person name="O'Donnell K."/>
            <person name="Stajich J.E."/>
            <person name="Bonito G."/>
        </authorList>
    </citation>
    <scope>NUCLEOTIDE SEQUENCE</scope>
    <source>
        <strain evidence="2">KOD1015</strain>
    </source>
</reference>
<proteinExistence type="predicted"/>
<feature type="region of interest" description="Disordered" evidence="1">
    <location>
        <begin position="79"/>
        <end position="101"/>
    </location>
</feature>
<dbReference type="EMBL" id="JAABOA010001486">
    <property type="protein sequence ID" value="KAF9581452.1"/>
    <property type="molecule type" value="Genomic_DNA"/>
</dbReference>
<feature type="compositionally biased region" description="Gly residues" evidence="1">
    <location>
        <begin position="19"/>
        <end position="36"/>
    </location>
</feature>
<accession>A0A9P6FTL6</accession>
<keyword evidence="3" id="KW-1185">Reference proteome</keyword>
<evidence type="ECO:0000256" key="1">
    <source>
        <dbReference type="SAM" id="MobiDB-lite"/>
    </source>
</evidence>
<gene>
    <name evidence="2" type="ORF">BGW38_001517</name>
</gene>
<feature type="compositionally biased region" description="Polar residues" evidence="1">
    <location>
        <begin position="79"/>
        <end position="94"/>
    </location>
</feature>
<protein>
    <submittedName>
        <fullName evidence="2">Uncharacterized protein</fullName>
    </submittedName>
</protein>
<feature type="region of interest" description="Disordered" evidence="1">
    <location>
        <begin position="1"/>
        <end position="66"/>
    </location>
</feature>
<evidence type="ECO:0000313" key="3">
    <source>
        <dbReference type="Proteomes" id="UP000780801"/>
    </source>
</evidence>